<sequence>MSKLTIFLVNLIIVSCFSRLRCVLSESITEFAIRDSFIFSDKSLRLVECTYEVIPGIIRGIIDSSSLKKAVFENCLNNGNFKRSIIGLAMSFTSGDDLEYDKIKCPRIIAAFQRDRILGYSCPYLSENSELFNFSENKELGDNLIVSDKKSSNIRGSDLIKENKLPTILTSIYRKLLQSCDMIKYCLDTKLSNINSSDIGNKKDGNIDSKVEIGDSETHFNSFNNFSIHQYNLKEILMDDKLKFLPIKIGRMDILRYSNELLRRLVLEYEISTEKISPFDPFWLIQAYRMLLIYSVLLEIEGIFVNINSYYFKKVLHYLADNQPLRNIDPLQLKTKYMSLDNESKKQLLFLRASYTILESCFQFWEDLHNDYISKLLNVNNDKLNKNKNIDYSQICHHGLQLPLRQTKIFFHYAGIKVSVKYGDFYSNIDNVDDVSLESTELTELASSTSEGYDWYDTNSEIDSNARITKCCSEQKDNERINSLLPLNIPPHSTNTHECPWFTRSTSMSFPISTIEEYISLKNKETTSLINQSLLINNPKATVLNLNKDILSGYYVGGSGSMMYRSCKYYIKKLHKKKDKSIILAHVQKLVGGEYKNISTSEKIRYFCWYTAKVTYPNDNSFEKDYKHESDEYKEDKFEVFQSQFRYQSPISPIHKKMDYKELESIPNYSFSSSIKGSQKKVQSTFFEERRNDILKRLHPQDQEMDLKSLAYSVSDKNYELEKIPTIKKYTDSVFQCKADTKPSSSKKPDKESEGKSTNAEDGSLMPKLLQEIKLGIKLKPTGSMASREIMESVKREITSEDKNINLGISSSQIKEDIQNSEFTPPVVETALLDEVTVNNKMLFEME</sequence>
<protein>
    <recommendedName>
        <fullName evidence="5">WH2 domain-containing protein</fullName>
    </recommendedName>
</protein>
<reference evidence="3 4" key="1">
    <citation type="submission" date="2023-10" db="EMBL/GenBank/DDBJ databases">
        <title>Comparative genomics analysis reveals potential genetic determinants of host preference in Cryptosporidium xiaoi.</title>
        <authorList>
            <person name="Xiao L."/>
            <person name="Li J."/>
        </authorList>
    </citation>
    <scope>NUCLEOTIDE SEQUENCE [LARGE SCALE GENOMIC DNA]</scope>
    <source>
        <strain evidence="3 4">52996</strain>
    </source>
</reference>
<gene>
    <name evidence="3" type="ORF">RS030_2340</name>
</gene>
<dbReference type="AlphaFoldDB" id="A0AAV9XW76"/>
<feature type="chain" id="PRO_5044012893" description="WH2 domain-containing protein" evidence="2">
    <location>
        <begin position="26"/>
        <end position="847"/>
    </location>
</feature>
<keyword evidence="2" id="KW-0732">Signal</keyword>
<accession>A0AAV9XW76</accession>
<evidence type="ECO:0000313" key="3">
    <source>
        <dbReference type="EMBL" id="KAK6588858.1"/>
    </source>
</evidence>
<comment type="caution">
    <text evidence="3">The sequence shown here is derived from an EMBL/GenBank/DDBJ whole genome shotgun (WGS) entry which is preliminary data.</text>
</comment>
<keyword evidence="4" id="KW-1185">Reference proteome</keyword>
<dbReference type="Proteomes" id="UP001311799">
    <property type="component" value="Unassembled WGS sequence"/>
</dbReference>
<organism evidence="3 4">
    <name type="scientific">Cryptosporidium xiaoi</name>
    <dbReference type="NCBI Taxonomy" id="659607"/>
    <lineage>
        <taxon>Eukaryota</taxon>
        <taxon>Sar</taxon>
        <taxon>Alveolata</taxon>
        <taxon>Apicomplexa</taxon>
        <taxon>Conoidasida</taxon>
        <taxon>Coccidia</taxon>
        <taxon>Eucoccidiorida</taxon>
        <taxon>Eimeriorina</taxon>
        <taxon>Cryptosporidiidae</taxon>
        <taxon>Cryptosporidium</taxon>
    </lineage>
</organism>
<evidence type="ECO:0000256" key="2">
    <source>
        <dbReference type="SAM" id="SignalP"/>
    </source>
</evidence>
<evidence type="ECO:0000256" key="1">
    <source>
        <dbReference type="SAM" id="MobiDB-lite"/>
    </source>
</evidence>
<feature type="region of interest" description="Disordered" evidence="1">
    <location>
        <begin position="738"/>
        <end position="765"/>
    </location>
</feature>
<feature type="signal peptide" evidence="2">
    <location>
        <begin position="1"/>
        <end position="25"/>
    </location>
</feature>
<name>A0AAV9XW76_9CRYT</name>
<evidence type="ECO:0008006" key="5">
    <source>
        <dbReference type="Google" id="ProtNLM"/>
    </source>
</evidence>
<proteinExistence type="predicted"/>
<dbReference type="PROSITE" id="PS51257">
    <property type="entry name" value="PROKAR_LIPOPROTEIN"/>
    <property type="match status" value="1"/>
</dbReference>
<evidence type="ECO:0000313" key="4">
    <source>
        <dbReference type="Proteomes" id="UP001311799"/>
    </source>
</evidence>
<dbReference type="EMBL" id="JAWDEY010000022">
    <property type="protein sequence ID" value="KAK6588858.1"/>
    <property type="molecule type" value="Genomic_DNA"/>
</dbReference>